<protein>
    <submittedName>
        <fullName evidence="6">Sulfatase</fullName>
    </submittedName>
</protein>
<dbReference type="Gene3D" id="3.30.1120.10">
    <property type="match status" value="1"/>
</dbReference>
<dbReference type="SUPFAM" id="SSF53649">
    <property type="entry name" value="Alkaline phosphatase-like"/>
    <property type="match status" value="1"/>
</dbReference>
<dbReference type="AlphaFoldDB" id="A0A512AZQ2"/>
<organism evidence="6 7">
    <name type="scientific">Adhaeribacter aerolatus</name>
    <dbReference type="NCBI Taxonomy" id="670289"/>
    <lineage>
        <taxon>Bacteria</taxon>
        <taxon>Pseudomonadati</taxon>
        <taxon>Bacteroidota</taxon>
        <taxon>Cytophagia</taxon>
        <taxon>Cytophagales</taxon>
        <taxon>Hymenobacteraceae</taxon>
        <taxon>Adhaeribacter</taxon>
    </lineage>
</organism>
<dbReference type="PANTHER" id="PTHR42693">
    <property type="entry name" value="ARYLSULFATASE FAMILY MEMBER"/>
    <property type="match status" value="1"/>
</dbReference>
<keyword evidence="3" id="KW-0378">Hydrolase</keyword>
<dbReference type="GO" id="GO:0004065">
    <property type="term" value="F:arylsulfatase activity"/>
    <property type="evidence" value="ECO:0007669"/>
    <property type="project" value="TreeGrafter"/>
</dbReference>
<proteinExistence type="inferred from homology"/>
<feature type="domain" description="Sulfatase N-terminal" evidence="5">
    <location>
        <begin position="32"/>
        <end position="344"/>
    </location>
</feature>
<dbReference type="GO" id="GO:0046872">
    <property type="term" value="F:metal ion binding"/>
    <property type="evidence" value="ECO:0007669"/>
    <property type="project" value="UniProtKB-KW"/>
</dbReference>
<accession>A0A512AZQ2</accession>
<evidence type="ECO:0000256" key="2">
    <source>
        <dbReference type="ARBA" id="ARBA00022723"/>
    </source>
</evidence>
<dbReference type="OrthoDB" id="976866at2"/>
<dbReference type="InterPro" id="IPR000917">
    <property type="entry name" value="Sulfatase_N"/>
</dbReference>
<evidence type="ECO:0000256" key="4">
    <source>
        <dbReference type="ARBA" id="ARBA00022837"/>
    </source>
</evidence>
<comment type="caution">
    <text evidence="6">The sequence shown here is derived from an EMBL/GenBank/DDBJ whole genome shotgun (WGS) entry which is preliminary data.</text>
</comment>
<evidence type="ECO:0000256" key="1">
    <source>
        <dbReference type="ARBA" id="ARBA00008779"/>
    </source>
</evidence>
<keyword evidence="4" id="KW-0106">Calcium</keyword>
<evidence type="ECO:0000256" key="3">
    <source>
        <dbReference type="ARBA" id="ARBA00022801"/>
    </source>
</evidence>
<gene>
    <name evidence="6" type="ORF">AAE02nite_28530</name>
</gene>
<evidence type="ECO:0000259" key="5">
    <source>
        <dbReference type="Pfam" id="PF00884"/>
    </source>
</evidence>
<dbReference type="PROSITE" id="PS00149">
    <property type="entry name" value="SULFATASE_2"/>
    <property type="match status" value="1"/>
</dbReference>
<sequence>MHKLKVIVAVLGIFLSYLTPLYPSVAQQPAKPNIVYIIVDQWRAQATGYAGDKNVLTPNLDKLAARSINVKNAVSGMPVCTPHRASLLSGQYPLTTGVFMNDVMLDTAKTTLAKVYKKNGYTTGFIGKWHIDGHGRTSYIPENRRQGFEYWKALECTHNYNNSPYYAGNSPQQLFWEGYDAIAQATDASRFITDHAKKTNPFVLFVSMGPPHDPYQTAPEAYKKLYENKELQLNPNVPAEHREKVIKDLKGYYAHMTALDESIGKLWQTIRAAGIEKNTILVFTADHGDLLGAHGSWNKQQPYAESIKVPFLLHYPAAFGTTGKTSPILLNTPDIMPTLLGLSNIPIPASVEGVDFSRVLKGTQKDKVTHTLISCVQPFGQWHRGKGGREYRGLVTTQYTYVKDLQGPWLLFDNTKDPFQLNNLAGKAPYAETQKKLDNLLIASLKQRKDDFRPGMEYVRKWNYVVDETETVPYHKINYEGKPIVEQ</sequence>
<name>A0A512AZQ2_9BACT</name>
<evidence type="ECO:0000313" key="7">
    <source>
        <dbReference type="Proteomes" id="UP000321532"/>
    </source>
</evidence>
<dbReference type="InterPro" id="IPR017850">
    <property type="entry name" value="Alkaline_phosphatase_core_sf"/>
</dbReference>
<dbReference type="RefSeq" id="WP_146898644.1">
    <property type="nucleotide sequence ID" value="NZ_BJYS01000021.1"/>
</dbReference>
<reference evidence="6 7" key="1">
    <citation type="submission" date="2019-07" db="EMBL/GenBank/DDBJ databases">
        <title>Whole genome shotgun sequence of Adhaeribacter aerolatus NBRC 106133.</title>
        <authorList>
            <person name="Hosoyama A."/>
            <person name="Uohara A."/>
            <person name="Ohji S."/>
            <person name="Ichikawa N."/>
        </authorList>
    </citation>
    <scope>NUCLEOTIDE SEQUENCE [LARGE SCALE GENOMIC DNA]</scope>
    <source>
        <strain evidence="6 7">NBRC 106133</strain>
    </source>
</reference>
<dbReference type="EMBL" id="BJYS01000021">
    <property type="protein sequence ID" value="GEO05189.1"/>
    <property type="molecule type" value="Genomic_DNA"/>
</dbReference>
<dbReference type="PANTHER" id="PTHR42693:SF53">
    <property type="entry name" value="ENDO-4-O-SULFATASE"/>
    <property type="match status" value="1"/>
</dbReference>
<keyword evidence="2" id="KW-0479">Metal-binding</keyword>
<dbReference type="Gene3D" id="3.40.720.10">
    <property type="entry name" value="Alkaline Phosphatase, subunit A"/>
    <property type="match status" value="1"/>
</dbReference>
<dbReference type="InterPro" id="IPR024607">
    <property type="entry name" value="Sulfatase_CS"/>
</dbReference>
<evidence type="ECO:0000313" key="6">
    <source>
        <dbReference type="EMBL" id="GEO05189.1"/>
    </source>
</evidence>
<dbReference type="CDD" id="cd16034">
    <property type="entry name" value="sulfatase_like"/>
    <property type="match status" value="1"/>
</dbReference>
<dbReference type="InterPro" id="IPR050738">
    <property type="entry name" value="Sulfatase"/>
</dbReference>
<keyword evidence="7" id="KW-1185">Reference proteome</keyword>
<dbReference type="Proteomes" id="UP000321532">
    <property type="component" value="Unassembled WGS sequence"/>
</dbReference>
<comment type="similarity">
    <text evidence="1">Belongs to the sulfatase family.</text>
</comment>
<dbReference type="Pfam" id="PF00884">
    <property type="entry name" value="Sulfatase"/>
    <property type="match status" value="1"/>
</dbReference>